<dbReference type="SFLD" id="SFLDF00045">
    <property type="entry name" value="2-haloacid_dehalogenase"/>
    <property type="match status" value="1"/>
</dbReference>
<gene>
    <name evidence="4" type="ORF">CU102_24610</name>
</gene>
<dbReference type="InterPro" id="IPR051540">
    <property type="entry name" value="S-2-haloacid_dehalogenase"/>
</dbReference>
<dbReference type="NCBIfam" id="TIGR01493">
    <property type="entry name" value="HAD-SF-IA-v2"/>
    <property type="match status" value="1"/>
</dbReference>
<dbReference type="RefSeq" id="WP_106713723.1">
    <property type="nucleotide sequence ID" value="NZ_PGGO01000027.1"/>
</dbReference>
<reference evidence="5" key="1">
    <citation type="submission" date="2017-11" db="EMBL/GenBank/DDBJ databases">
        <authorList>
            <person name="Kuznetsova I."/>
            <person name="Sazanova A."/>
            <person name="Chirak E."/>
            <person name="Safronova V."/>
            <person name="Willems A."/>
        </authorList>
    </citation>
    <scope>NUCLEOTIDE SEQUENCE [LARGE SCALE GENOMIC DNA]</scope>
    <source>
        <strain evidence="5">STM 196</strain>
    </source>
</reference>
<dbReference type="CDD" id="cd02588">
    <property type="entry name" value="HAD_L2-DEX"/>
    <property type="match status" value="1"/>
</dbReference>
<dbReference type="SFLD" id="SFLDG01129">
    <property type="entry name" value="C1.5:_HAD__Beta-PGM__Phosphata"/>
    <property type="match status" value="1"/>
</dbReference>
<evidence type="ECO:0000256" key="1">
    <source>
        <dbReference type="ARBA" id="ARBA00008106"/>
    </source>
</evidence>
<dbReference type="PANTHER" id="PTHR43316">
    <property type="entry name" value="HYDROLASE, HALOACID DELAHOGENASE-RELATED"/>
    <property type="match status" value="1"/>
</dbReference>
<dbReference type="InterPro" id="IPR006439">
    <property type="entry name" value="HAD-SF_hydro_IA"/>
</dbReference>
<keyword evidence="2 3" id="KW-0378">Hydrolase</keyword>
<evidence type="ECO:0000313" key="5">
    <source>
        <dbReference type="Proteomes" id="UP000241444"/>
    </source>
</evidence>
<comment type="function">
    <text evidence="3">Catalyzes the hydrolytic dehalogenation of small (S)-2-haloalkanoic acids to yield the corresponding (R)-2-hydroxyalkanoic acids.</text>
</comment>
<keyword evidence="5" id="KW-1185">Reference proteome</keyword>
<dbReference type="AlphaFoldDB" id="A0A2P7B8Z0"/>
<dbReference type="InterPro" id="IPR036412">
    <property type="entry name" value="HAD-like_sf"/>
</dbReference>
<dbReference type="PRINTS" id="PR00413">
    <property type="entry name" value="HADHALOGNASE"/>
</dbReference>
<dbReference type="InterPro" id="IPR023198">
    <property type="entry name" value="PGP-like_dom2"/>
</dbReference>
<proteinExistence type="inferred from homology"/>
<dbReference type="InterPro" id="IPR023214">
    <property type="entry name" value="HAD_sf"/>
</dbReference>
<comment type="similarity">
    <text evidence="1 3">Belongs to the HAD-like hydrolase superfamily. S-2-haloalkanoic acid dehalogenase family.</text>
</comment>
<dbReference type="SUPFAM" id="SSF56784">
    <property type="entry name" value="HAD-like"/>
    <property type="match status" value="1"/>
</dbReference>
<name>A0A2P7B8Z0_9HYPH</name>
<dbReference type="Proteomes" id="UP000241444">
    <property type="component" value="Unassembled WGS sequence"/>
</dbReference>
<evidence type="ECO:0000256" key="2">
    <source>
        <dbReference type="ARBA" id="ARBA00022801"/>
    </source>
</evidence>
<dbReference type="InterPro" id="IPR006328">
    <property type="entry name" value="2-HAD"/>
</dbReference>
<dbReference type="SFLD" id="SFLDS00003">
    <property type="entry name" value="Haloacid_Dehalogenase"/>
    <property type="match status" value="1"/>
</dbReference>
<dbReference type="EMBL" id="PGGO01000027">
    <property type="protein sequence ID" value="PSH62925.1"/>
    <property type="molecule type" value="Genomic_DNA"/>
</dbReference>
<dbReference type="OrthoDB" id="7989657at2"/>
<evidence type="ECO:0000256" key="3">
    <source>
        <dbReference type="RuleBase" id="RU368077"/>
    </source>
</evidence>
<accession>A0A2P7B8Z0</accession>
<dbReference type="SFLD" id="SFLDG01135">
    <property type="entry name" value="C1.5.6:_HAD__Beta-PGM__Phospha"/>
    <property type="match status" value="1"/>
</dbReference>
<protein>
    <recommendedName>
        <fullName evidence="3">(S)-2-haloacid dehalogenase</fullName>
        <ecNumber evidence="3">3.8.1.2</ecNumber>
    </recommendedName>
    <alternativeName>
        <fullName evidence="3">2-haloalkanoic acid dehalogenase</fullName>
    </alternativeName>
    <alternativeName>
        <fullName evidence="3">Halocarboxylic acid halidohydrolase</fullName>
    </alternativeName>
    <alternativeName>
        <fullName evidence="3">L-2-haloacid dehalogenase</fullName>
    </alternativeName>
</protein>
<dbReference type="Gene3D" id="1.10.150.240">
    <property type="entry name" value="Putative phosphatase, domain 2"/>
    <property type="match status" value="1"/>
</dbReference>
<evidence type="ECO:0000313" key="4">
    <source>
        <dbReference type="EMBL" id="PSH62925.1"/>
    </source>
</evidence>
<organism evidence="4 5">
    <name type="scientific">Phyllobacterium brassicacearum</name>
    <dbReference type="NCBI Taxonomy" id="314235"/>
    <lineage>
        <taxon>Bacteria</taxon>
        <taxon>Pseudomonadati</taxon>
        <taxon>Pseudomonadota</taxon>
        <taxon>Alphaproteobacteria</taxon>
        <taxon>Hyphomicrobiales</taxon>
        <taxon>Phyllobacteriaceae</taxon>
        <taxon>Phyllobacterium</taxon>
    </lineage>
</organism>
<dbReference type="PANTHER" id="PTHR43316:SF3">
    <property type="entry name" value="HALOACID DEHALOGENASE, TYPE II (AFU_ORTHOLOGUE AFUA_2G07750)-RELATED"/>
    <property type="match status" value="1"/>
</dbReference>
<dbReference type="GO" id="GO:0018784">
    <property type="term" value="F:(S)-2-haloacid dehalogenase activity"/>
    <property type="evidence" value="ECO:0007669"/>
    <property type="project" value="UniProtKB-UniRule"/>
</dbReference>
<dbReference type="Gene3D" id="3.40.50.1000">
    <property type="entry name" value="HAD superfamily/HAD-like"/>
    <property type="match status" value="1"/>
</dbReference>
<dbReference type="EC" id="3.8.1.2" evidence="3"/>
<comment type="caution">
    <text evidence="4">The sequence shown here is derived from an EMBL/GenBank/DDBJ whole genome shotgun (WGS) entry which is preliminary data.</text>
</comment>
<sequence length="229" mass="25356">MSEARFENIEACVFDAYGTLLDFDSPARRAKDTLGKNAEALSSVWRQKQLEYTWLRSLMGAYAPFWQVTGEALDYAMETLGIADNELRQRLMQLYLALNPFPDVAATLKVLKQAGIKTAILTNGTPEMIAAACSNAGIDGFFDAILSVDEVQIYKPHPSVYQLAVDRLGAAKERISFQSSNCWDAIGASHFGFRVVWCNRYDQPLDQLSAKPDAVIKSLAELPPLIGIK</sequence>
<comment type="catalytic activity">
    <reaction evidence="3">
        <text>an (S)-2-haloacid + H2O = a (2R)-2-hydroxycarboxylate + a halide anion + H(+)</text>
        <dbReference type="Rhea" id="RHEA:11192"/>
        <dbReference type="ChEBI" id="CHEBI:15377"/>
        <dbReference type="ChEBI" id="CHEBI:15378"/>
        <dbReference type="ChEBI" id="CHEBI:16042"/>
        <dbReference type="ChEBI" id="CHEBI:58314"/>
        <dbReference type="ChEBI" id="CHEBI:137405"/>
        <dbReference type="EC" id="3.8.1.2"/>
    </reaction>
</comment>
<dbReference type="Pfam" id="PF00702">
    <property type="entry name" value="Hydrolase"/>
    <property type="match status" value="1"/>
</dbReference>
<dbReference type="NCBIfam" id="TIGR01428">
    <property type="entry name" value="HAD_type_II"/>
    <property type="match status" value="1"/>
</dbReference>